<comment type="caution">
    <text evidence="2">The sequence shown here is derived from an EMBL/GenBank/DDBJ whole genome shotgun (WGS) entry which is preliminary data.</text>
</comment>
<dbReference type="Pfam" id="PF00685">
    <property type="entry name" value="Sulfotransfer_1"/>
    <property type="match status" value="1"/>
</dbReference>
<accession>A3ZY84</accession>
<dbReference type="GO" id="GO:0008146">
    <property type="term" value="F:sulfotransferase activity"/>
    <property type="evidence" value="ECO:0007669"/>
    <property type="project" value="InterPro"/>
</dbReference>
<evidence type="ECO:0000313" key="2">
    <source>
        <dbReference type="EMBL" id="EAQ78560.1"/>
    </source>
</evidence>
<proteinExistence type="predicted"/>
<dbReference type="STRING" id="314230.DSM3645_26794"/>
<feature type="domain" description="Sulfotransferase" evidence="1">
    <location>
        <begin position="8"/>
        <end position="172"/>
    </location>
</feature>
<gene>
    <name evidence="2" type="ORF">DSM3645_26794</name>
</gene>
<protein>
    <recommendedName>
        <fullName evidence="1">Sulfotransferase domain-containing protein</fullName>
    </recommendedName>
</protein>
<dbReference type="InterPro" id="IPR000863">
    <property type="entry name" value="Sulfotransferase_dom"/>
</dbReference>
<dbReference type="Gene3D" id="3.40.50.300">
    <property type="entry name" value="P-loop containing nucleotide triphosphate hydrolases"/>
    <property type="match status" value="1"/>
</dbReference>
<organism evidence="2 3">
    <name type="scientific">Blastopirellula marina DSM 3645</name>
    <dbReference type="NCBI Taxonomy" id="314230"/>
    <lineage>
        <taxon>Bacteria</taxon>
        <taxon>Pseudomonadati</taxon>
        <taxon>Planctomycetota</taxon>
        <taxon>Planctomycetia</taxon>
        <taxon>Pirellulales</taxon>
        <taxon>Pirellulaceae</taxon>
        <taxon>Blastopirellula</taxon>
    </lineage>
</organism>
<evidence type="ECO:0000313" key="3">
    <source>
        <dbReference type="Proteomes" id="UP000004358"/>
    </source>
</evidence>
<dbReference type="AlphaFoldDB" id="A3ZY84"/>
<dbReference type="eggNOG" id="COG0457">
    <property type="taxonomic scope" value="Bacteria"/>
</dbReference>
<evidence type="ECO:0000259" key="1">
    <source>
        <dbReference type="Pfam" id="PF00685"/>
    </source>
</evidence>
<dbReference type="SUPFAM" id="SSF52540">
    <property type="entry name" value="P-loop containing nucleoside triphosphate hydrolases"/>
    <property type="match status" value="1"/>
</dbReference>
<name>A3ZY84_9BACT</name>
<dbReference type="EMBL" id="AANZ01000020">
    <property type="protein sequence ID" value="EAQ78560.1"/>
    <property type="molecule type" value="Genomic_DNA"/>
</dbReference>
<dbReference type="InterPro" id="IPR027417">
    <property type="entry name" value="P-loop_NTPase"/>
</dbReference>
<dbReference type="RefSeq" id="WP_002653253.1">
    <property type="nucleotide sequence ID" value="NZ_CH672376.1"/>
</dbReference>
<reference evidence="2 3" key="1">
    <citation type="submission" date="2006-02" db="EMBL/GenBank/DDBJ databases">
        <authorList>
            <person name="Amann R."/>
            <person name="Ferriera S."/>
            <person name="Johnson J."/>
            <person name="Kravitz S."/>
            <person name="Halpern A."/>
            <person name="Remington K."/>
            <person name="Beeson K."/>
            <person name="Tran B."/>
            <person name="Rogers Y.-H."/>
            <person name="Friedman R."/>
            <person name="Venter J.C."/>
        </authorList>
    </citation>
    <scope>NUCLEOTIDE SEQUENCE [LARGE SCALE GENOMIC DNA]</scope>
    <source>
        <strain evidence="2 3">DSM 3645</strain>
    </source>
</reference>
<dbReference type="OrthoDB" id="9779418at2"/>
<dbReference type="HOGENOM" id="CLU_1394708_0_0_0"/>
<sequence length="194" mass="22285">MFDSTEITIVSGLPRSGTSLMMQMLDRGGIPALTDEIRTADTDNPQGYFEYERVKQTRDDPSWLDHADGKVVKMVSSLLYDLPTTHSCRVLFMRRDIDEILDSQEKMLTRLGRPAARREDIKQAFSVHLDRLLQWLPTQEHLQVLQVSYNDLFVSPNEEIGKVTRFLDRELDLPAMVDVIDPGLYRNRSSDISV</sequence>
<dbReference type="Proteomes" id="UP000004358">
    <property type="component" value="Unassembled WGS sequence"/>
</dbReference>